<accession>A0ABQ9ZKI4</accession>
<comment type="caution">
    <text evidence="2">The sequence shown here is derived from an EMBL/GenBank/DDBJ whole genome shotgun (WGS) entry which is preliminary data.</text>
</comment>
<protein>
    <submittedName>
        <fullName evidence="2">Uncharacterized protein</fullName>
    </submittedName>
</protein>
<sequence length="82" mass="9044">MLVNKSCSAGRRKLSLASKQTDLESELEFNQGKGKRVRKATKRYSPNTSKDDGESSDNEYGEAPNLLGMFPKPPHTIGSPNF</sequence>
<proteinExistence type="predicted"/>
<evidence type="ECO:0000256" key="1">
    <source>
        <dbReference type="SAM" id="MobiDB-lite"/>
    </source>
</evidence>
<organism evidence="2 3">
    <name type="scientific">Daphnia magna</name>
    <dbReference type="NCBI Taxonomy" id="35525"/>
    <lineage>
        <taxon>Eukaryota</taxon>
        <taxon>Metazoa</taxon>
        <taxon>Ecdysozoa</taxon>
        <taxon>Arthropoda</taxon>
        <taxon>Crustacea</taxon>
        <taxon>Branchiopoda</taxon>
        <taxon>Diplostraca</taxon>
        <taxon>Cladocera</taxon>
        <taxon>Anomopoda</taxon>
        <taxon>Daphniidae</taxon>
        <taxon>Daphnia</taxon>
    </lineage>
</organism>
<feature type="compositionally biased region" description="Basic residues" evidence="1">
    <location>
        <begin position="33"/>
        <end position="42"/>
    </location>
</feature>
<dbReference type="EMBL" id="JAOYFB010000004">
    <property type="protein sequence ID" value="KAK4013438.1"/>
    <property type="molecule type" value="Genomic_DNA"/>
</dbReference>
<name>A0ABQ9ZKI4_9CRUS</name>
<dbReference type="Proteomes" id="UP001234178">
    <property type="component" value="Unassembled WGS sequence"/>
</dbReference>
<gene>
    <name evidence="2" type="ORF">OUZ56_025993</name>
</gene>
<keyword evidence="3" id="KW-1185">Reference proteome</keyword>
<evidence type="ECO:0000313" key="3">
    <source>
        <dbReference type="Proteomes" id="UP001234178"/>
    </source>
</evidence>
<feature type="region of interest" description="Disordered" evidence="1">
    <location>
        <begin position="1"/>
        <end position="82"/>
    </location>
</feature>
<evidence type="ECO:0000313" key="2">
    <source>
        <dbReference type="EMBL" id="KAK4013438.1"/>
    </source>
</evidence>
<reference evidence="2 3" key="1">
    <citation type="journal article" date="2023" name="Nucleic Acids Res.">
        <title>The hologenome of Daphnia magna reveals possible DNA methylation and microbiome-mediated evolution of the host genome.</title>
        <authorList>
            <person name="Chaturvedi A."/>
            <person name="Li X."/>
            <person name="Dhandapani V."/>
            <person name="Marshall H."/>
            <person name="Kissane S."/>
            <person name="Cuenca-Cambronero M."/>
            <person name="Asole G."/>
            <person name="Calvet F."/>
            <person name="Ruiz-Romero M."/>
            <person name="Marangio P."/>
            <person name="Guigo R."/>
            <person name="Rago D."/>
            <person name="Mirbahai L."/>
            <person name="Eastwood N."/>
            <person name="Colbourne J.K."/>
            <person name="Zhou J."/>
            <person name="Mallon E."/>
            <person name="Orsini L."/>
        </authorList>
    </citation>
    <scope>NUCLEOTIDE SEQUENCE [LARGE SCALE GENOMIC DNA]</scope>
    <source>
        <strain evidence="2">LRV0_1</strain>
    </source>
</reference>